<organism evidence="1">
    <name type="scientific">Arundo donax</name>
    <name type="common">Giant reed</name>
    <name type="synonym">Donax arundinaceus</name>
    <dbReference type="NCBI Taxonomy" id="35708"/>
    <lineage>
        <taxon>Eukaryota</taxon>
        <taxon>Viridiplantae</taxon>
        <taxon>Streptophyta</taxon>
        <taxon>Embryophyta</taxon>
        <taxon>Tracheophyta</taxon>
        <taxon>Spermatophyta</taxon>
        <taxon>Magnoliopsida</taxon>
        <taxon>Liliopsida</taxon>
        <taxon>Poales</taxon>
        <taxon>Poaceae</taxon>
        <taxon>PACMAD clade</taxon>
        <taxon>Arundinoideae</taxon>
        <taxon>Arundineae</taxon>
        <taxon>Arundo</taxon>
    </lineage>
</organism>
<protein>
    <submittedName>
        <fullName evidence="1">Uncharacterized protein</fullName>
    </submittedName>
</protein>
<reference evidence="1" key="2">
    <citation type="journal article" date="2015" name="Data Brief">
        <title>Shoot transcriptome of the giant reed, Arundo donax.</title>
        <authorList>
            <person name="Barrero R.A."/>
            <person name="Guerrero F.D."/>
            <person name="Moolhuijzen P."/>
            <person name="Goolsby J.A."/>
            <person name="Tidwell J."/>
            <person name="Bellgard S.E."/>
            <person name="Bellgard M.I."/>
        </authorList>
    </citation>
    <scope>NUCLEOTIDE SEQUENCE</scope>
    <source>
        <tissue evidence="1">Shoot tissue taken approximately 20 cm above the soil surface</tissue>
    </source>
</reference>
<accession>A0A0A9A5N3</accession>
<evidence type="ECO:0000313" key="1">
    <source>
        <dbReference type="EMBL" id="JAD46974.1"/>
    </source>
</evidence>
<reference evidence="1" key="1">
    <citation type="submission" date="2014-09" db="EMBL/GenBank/DDBJ databases">
        <authorList>
            <person name="Magalhaes I.L.F."/>
            <person name="Oliveira U."/>
            <person name="Santos F.R."/>
            <person name="Vidigal T.H.D.A."/>
            <person name="Brescovit A.D."/>
            <person name="Santos A.J."/>
        </authorList>
    </citation>
    <scope>NUCLEOTIDE SEQUENCE</scope>
    <source>
        <tissue evidence="1">Shoot tissue taken approximately 20 cm above the soil surface</tissue>
    </source>
</reference>
<sequence>MQCSDTTIYATHICTTKALHLIVVTSDPPKLELVYLRKRSTRVAMVILTMAISQPAGVAGSSTLPSQRPMREVGCWCRSAKLE</sequence>
<dbReference type="AlphaFoldDB" id="A0A0A9A5N3"/>
<dbReference type="EMBL" id="GBRH01250921">
    <property type="protein sequence ID" value="JAD46974.1"/>
    <property type="molecule type" value="Transcribed_RNA"/>
</dbReference>
<name>A0A0A9A5N3_ARUDO</name>
<proteinExistence type="predicted"/>